<accession>A0ABP8ICF9</accession>
<name>A0ABP8ICF9_9BACT</name>
<comment type="caution">
    <text evidence="2">The sequence shown here is derived from an EMBL/GenBank/DDBJ whole genome shotgun (WGS) entry which is preliminary data.</text>
</comment>
<keyword evidence="3" id="KW-1185">Reference proteome</keyword>
<dbReference type="Proteomes" id="UP001501153">
    <property type="component" value="Unassembled WGS sequence"/>
</dbReference>
<proteinExistence type="predicted"/>
<sequence>MSTPAAPFAPFRAAPFRAPALPARCTALCCISLPVALVIPTPCRPLPTRLLIPAETPVASPARGPASCRSFAYAALRSSLLTSLLTTLAAAHSLHSARPHYRNPPHRPARRVRSLQTGYVLLRLRLRATSPASGHYRPVPASFPASNYWSCSASTDTPSNASPYTAAVPHGAEKAPRRPSAHQIKPLAAGPKSPPPAGKVCVQATQARNKARFAASLFGEHPNPPPPCPG</sequence>
<dbReference type="EMBL" id="BAABGZ010000018">
    <property type="protein sequence ID" value="GAA4356050.1"/>
    <property type="molecule type" value="Genomic_DNA"/>
</dbReference>
<evidence type="ECO:0000313" key="3">
    <source>
        <dbReference type="Proteomes" id="UP001501153"/>
    </source>
</evidence>
<gene>
    <name evidence="2" type="ORF">GCM10023185_19470</name>
</gene>
<organism evidence="2 3">
    <name type="scientific">Hymenobacter saemangeumensis</name>
    <dbReference type="NCBI Taxonomy" id="1084522"/>
    <lineage>
        <taxon>Bacteria</taxon>
        <taxon>Pseudomonadati</taxon>
        <taxon>Bacteroidota</taxon>
        <taxon>Cytophagia</taxon>
        <taxon>Cytophagales</taxon>
        <taxon>Hymenobacteraceae</taxon>
        <taxon>Hymenobacter</taxon>
    </lineage>
</organism>
<reference evidence="3" key="1">
    <citation type="journal article" date="2019" name="Int. J. Syst. Evol. Microbiol.">
        <title>The Global Catalogue of Microorganisms (GCM) 10K type strain sequencing project: providing services to taxonomists for standard genome sequencing and annotation.</title>
        <authorList>
            <consortium name="The Broad Institute Genomics Platform"/>
            <consortium name="The Broad Institute Genome Sequencing Center for Infectious Disease"/>
            <person name="Wu L."/>
            <person name="Ma J."/>
        </authorList>
    </citation>
    <scope>NUCLEOTIDE SEQUENCE [LARGE SCALE GENOMIC DNA]</scope>
    <source>
        <strain evidence="3">JCM 17923</strain>
    </source>
</reference>
<evidence type="ECO:0000256" key="1">
    <source>
        <dbReference type="SAM" id="MobiDB-lite"/>
    </source>
</evidence>
<evidence type="ECO:0000313" key="2">
    <source>
        <dbReference type="EMBL" id="GAA4356050.1"/>
    </source>
</evidence>
<feature type="region of interest" description="Disordered" evidence="1">
    <location>
        <begin position="160"/>
        <end position="200"/>
    </location>
</feature>
<protein>
    <submittedName>
        <fullName evidence="2">Uncharacterized protein</fullName>
    </submittedName>
</protein>